<dbReference type="PANTHER" id="PTHR11475:SF4">
    <property type="entry name" value="CHORION PEROXIDASE"/>
    <property type="match status" value="1"/>
</dbReference>
<dbReference type="PANTHER" id="PTHR11475">
    <property type="entry name" value="OXIDASE/PEROXIDASE"/>
    <property type="match status" value="1"/>
</dbReference>
<dbReference type="Gene3D" id="1.10.640.10">
    <property type="entry name" value="Haem peroxidase domain superfamily, animal type"/>
    <property type="match status" value="1"/>
</dbReference>
<dbReference type="AlphaFoldDB" id="A0A8S1DAE1"/>
<keyword evidence="7" id="KW-0479">Metal-binding</keyword>
<dbReference type="OrthoDB" id="823504at2759"/>
<keyword evidence="7" id="KW-0408">Iron</keyword>
<keyword evidence="2" id="KW-0964">Secreted</keyword>
<dbReference type="Pfam" id="PF03098">
    <property type="entry name" value="An_peroxidase"/>
    <property type="match status" value="1"/>
</dbReference>
<feature type="signal peptide" evidence="8">
    <location>
        <begin position="1"/>
        <end position="21"/>
    </location>
</feature>
<dbReference type="GO" id="GO:0005576">
    <property type="term" value="C:extracellular region"/>
    <property type="evidence" value="ECO:0007669"/>
    <property type="project" value="UniProtKB-SubCell"/>
</dbReference>
<dbReference type="CDD" id="cd09823">
    <property type="entry name" value="peroxinectin_like"/>
    <property type="match status" value="1"/>
</dbReference>
<evidence type="ECO:0000313" key="9">
    <source>
        <dbReference type="EMBL" id="CAB3377984.1"/>
    </source>
</evidence>
<evidence type="ECO:0000313" key="10">
    <source>
        <dbReference type="Proteomes" id="UP000494165"/>
    </source>
</evidence>
<dbReference type="InterPro" id="IPR019791">
    <property type="entry name" value="Haem_peroxidase_animal"/>
</dbReference>
<dbReference type="PROSITE" id="PS51257">
    <property type="entry name" value="PROKAR_LIPOPROTEIN"/>
    <property type="match status" value="1"/>
</dbReference>
<dbReference type="PRINTS" id="PR00457">
    <property type="entry name" value="ANPEROXIDASE"/>
</dbReference>
<evidence type="ECO:0000256" key="3">
    <source>
        <dbReference type="ARBA" id="ARBA00022559"/>
    </source>
</evidence>
<dbReference type="GO" id="GO:0046872">
    <property type="term" value="F:metal ion binding"/>
    <property type="evidence" value="ECO:0007669"/>
    <property type="project" value="UniProtKB-KW"/>
</dbReference>
<comment type="caution">
    <text evidence="9">The sequence shown here is derived from an EMBL/GenBank/DDBJ whole genome shotgun (WGS) entry which is preliminary data.</text>
</comment>
<name>A0A8S1DAE1_9INSE</name>
<dbReference type="GO" id="GO:0004601">
    <property type="term" value="F:peroxidase activity"/>
    <property type="evidence" value="ECO:0007669"/>
    <property type="project" value="UniProtKB-KW"/>
</dbReference>
<keyword evidence="3" id="KW-0560">Oxidoreductase</keyword>
<evidence type="ECO:0000256" key="1">
    <source>
        <dbReference type="ARBA" id="ARBA00004613"/>
    </source>
</evidence>
<keyword evidence="3" id="KW-0575">Peroxidase</keyword>
<evidence type="ECO:0000256" key="7">
    <source>
        <dbReference type="PIRSR" id="PIRSR619791-2"/>
    </source>
</evidence>
<gene>
    <name evidence="9" type="ORF">CLODIP_2_CD10221</name>
</gene>
<protein>
    <recommendedName>
        <fullName evidence="11">Peroxidase</fullName>
    </recommendedName>
</protein>
<evidence type="ECO:0000256" key="5">
    <source>
        <dbReference type="ARBA" id="ARBA00022729"/>
    </source>
</evidence>
<evidence type="ECO:0000256" key="2">
    <source>
        <dbReference type="ARBA" id="ARBA00022525"/>
    </source>
</evidence>
<keyword evidence="5 8" id="KW-0732">Signal</keyword>
<accession>A0A8S1DAE1</accession>
<keyword evidence="6" id="KW-0325">Glycoprotein</keyword>
<evidence type="ECO:0000256" key="8">
    <source>
        <dbReference type="SAM" id="SignalP"/>
    </source>
</evidence>
<dbReference type="PROSITE" id="PS50292">
    <property type="entry name" value="PEROXIDASE_3"/>
    <property type="match status" value="1"/>
</dbReference>
<evidence type="ECO:0000256" key="4">
    <source>
        <dbReference type="ARBA" id="ARBA00022617"/>
    </source>
</evidence>
<dbReference type="InterPro" id="IPR037120">
    <property type="entry name" value="Haem_peroxidase_sf_animal"/>
</dbReference>
<proteinExistence type="predicted"/>
<keyword evidence="4 7" id="KW-0349">Heme</keyword>
<evidence type="ECO:0000256" key="6">
    <source>
        <dbReference type="ARBA" id="ARBA00023180"/>
    </source>
</evidence>
<feature type="binding site" description="axial binding residue" evidence="7">
    <location>
        <position position="572"/>
    </location>
    <ligand>
        <name>heme b</name>
        <dbReference type="ChEBI" id="CHEBI:60344"/>
    </ligand>
    <ligandPart>
        <name>Fe</name>
        <dbReference type="ChEBI" id="CHEBI:18248"/>
    </ligandPart>
</feature>
<organism evidence="9 10">
    <name type="scientific">Cloeon dipterum</name>
    <dbReference type="NCBI Taxonomy" id="197152"/>
    <lineage>
        <taxon>Eukaryota</taxon>
        <taxon>Metazoa</taxon>
        <taxon>Ecdysozoa</taxon>
        <taxon>Arthropoda</taxon>
        <taxon>Hexapoda</taxon>
        <taxon>Insecta</taxon>
        <taxon>Pterygota</taxon>
        <taxon>Palaeoptera</taxon>
        <taxon>Ephemeroptera</taxon>
        <taxon>Pisciforma</taxon>
        <taxon>Baetidae</taxon>
        <taxon>Cloeon</taxon>
    </lineage>
</organism>
<dbReference type="GO" id="GO:0020037">
    <property type="term" value="F:heme binding"/>
    <property type="evidence" value="ECO:0007669"/>
    <property type="project" value="InterPro"/>
</dbReference>
<evidence type="ECO:0008006" key="11">
    <source>
        <dbReference type="Google" id="ProtNLM"/>
    </source>
</evidence>
<dbReference type="EMBL" id="CADEPI010000154">
    <property type="protein sequence ID" value="CAB3377984.1"/>
    <property type="molecule type" value="Genomic_DNA"/>
</dbReference>
<reference evidence="9 10" key="1">
    <citation type="submission" date="2020-04" db="EMBL/GenBank/DDBJ databases">
        <authorList>
            <person name="Alioto T."/>
            <person name="Alioto T."/>
            <person name="Gomez Garrido J."/>
        </authorList>
    </citation>
    <scope>NUCLEOTIDE SEQUENCE [LARGE SCALE GENOMIC DNA]</scope>
</reference>
<dbReference type="FunFam" id="1.10.640.10:FF:000003">
    <property type="entry name" value="chorion peroxidase"/>
    <property type="match status" value="1"/>
</dbReference>
<feature type="chain" id="PRO_5035947580" description="Peroxidase" evidence="8">
    <location>
        <begin position="22"/>
        <end position="816"/>
    </location>
</feature>
<dbReference type="SUPFAM" id="SSF48113">
    <property type="entry name" value="Heme-dependent peroxidases"/>
    <property type="match status" value="1"/>
</dbReference>
<dbReference type="GO" id="GO:0006979">
    <property type="term" value="P:response to oxidative stress"/>
    <property type="evidence" value="ECO:0007669"/>
    <property type="project" value="InterPro"/>
</dbReference>
<comment type="subcellular location">
    <subcellularLocation>
        <location evidence="1">Secreted</location>
    </subcellularLocation>
</comment>
<dbReference type="Proteomes" id="UP000494165">
    <property type="component" value="Unassembled WGS sequence"/>
</dbReference>
<dbReference type="InterPro" id="IPR010255">
    <property type="entry name" value="Haem_peroxidase_sf"/>
</dbReference>
<keyword evidence="10" id="KW-1185">Reference proteome</keyword>
<sequence length="816" mass="89487">MIQGAKSFVLLLAVLAACVTAEQADEQPLIFPTEQPAAALDASADEPRPAPLAKCAGEKEMCKPPAGCALFYADDDEKNLQTCILIPANETTNATLGLCCENVLSNRIKQLLTDDNRDQFSPGYNTGPELGFISADDLSASSVNGKSFTDKLETLEAELKKIGIKVESDTPSAGHLRVFNTTDEARELSLKALRLAAATSALTNRLGLSNPNGELRQVDLQNSRLGESCPPVPVCPAIGGKYRLHDGTCSNPRRSWIGRATSPMQRLLPAHYDDGVQVPRSARGGGPLPSPRLISIQLSTDGHRAPQDRRLTALVADFGQFLDHDLVQSPSFQLRGGGGIQCCSQDGSSVLPPHQRHPQCMPIEIPFDDPFFSRFRQGCMNFVRTMPALTHNCSLGAINQMNSVSHWFDGSTIYGSEGQAARNLVGPRGTLLNNGDRGSLALLPAQNGGCTRRRQTENPNFCFVAGDNRVNEQPVISSLHTLLMREHNRVAGILAAMHPEYSDDGVYQETRRIVIAQLQHIAYNEFLPVVLGRRFMETYGLLPLASGHSFDFNPNYDASVTNEFAAAAYRLHTLVRGDLKLSNNAGDSRIPLRETLNSPQVLLWPDAGDALLSGQCSRPLGAFDHVFSEEMTQHLFQGRGGFGLDILSLNIQRGRDHGLPGYNSYRKLCGLKRARDFTDLTDTIRPEALQVLRRIYRSVDDIDLYVGGISERRSSGALLGHTFLCLVGDQFARLKKGDRFFYDLANQPSSFTADQLNEIRKTSLARIICDNSVGVTRLQPLVFWQQDDARNPIVSCDSALIPRMSLEPWIPEVPNT</sequence>